<comment type="subcellular location">
    <subcellularLocation>
        <location evidence="1 7">Cell membrane</location>
        <topology evidence="1 7">Multi-pass membrane protein</topology>
    </subcellularLocation>
</comment>
<dbReference type="Proteomes" id="UP001519362">
    <property type="component" value="Unassembled WGS sequence"/>
</dbReference>
<feature type="transmembrane region" description="Helical" evidence="8">
    <location>
        <begin position="33"/>
        <end position="50"/>
    </location>
</feature>
<dbReference type="InterPro" id="IPR000390">
    <property type="entry name" value="Small_drug/metabolite_transptr"/>
</dbReference>
<comment type="caution">
    <text evidence="9">The sequence shown here is derived from an EMBL/GenBank/DDBJ whole genome shotgun (WGS) entry which is preliminary data.</text>
</comment>
<dbReference type="Pfam" id="PF00893">
    <property type="entry name" value="Multi_Drug_Res"/>
    <property type="match status" value="1"/>
</dbReference>
<keyword evidence="2" id="KW-0813">Transport</keyword>
<dbReference type="InterPro" id="IPR045324">
    <property type="entry name" value="Small_multidrug_res"/>
</dbReference>
<organism evidence="9 10">
    <name type="scientific">Microbacterium amylolyticum</name>
    <dbReference type="NCBI Taxonomy" id="936337"/>
    <lineage>
        <taxon>Bacteria</taxon>
        <taxon>Bacillati</taxon>
        <taxon>Actinomycetota</taxon>
        <taxon>Actinomycetes</taxon>
        <taxon>Micrococcales</taxon>
        <taxon>Microbacteriaceae</taxon>
        <taxon>Microbacterium</taxon>
    </lineage>
</organism>
<evidence type="ECO:0000256" key="6">
    <source>
        <dbReference type="ARBA" id="ARBA00023136"/>
    </source>
</evidence>
<comment type="similarity">
    <text evidence="7">Belongs to the drug/metabolite transporter (DMT) superfamily. Small multidrug resistance (SMR) (TC 2.A.7.1) family.</text>
</comment>
<keyword evidence="5 8" id="KW-1133">Transmembrane helix</keyword>
<keyword evidence="4 7" id="KW-0812">Transmembrane</keyword>
<dbReference type="Gene3D" id="1.10.3730.20">
    <property type="match status" value="1"/>
</dbReference>
<evidence type="ECO:0000256" key="1">
    <source>
        <dbReference type="ARBA" id="ARBA00004651"/>
    </source>
</evidence>
<feature type="transmembrane region" description="Helical" evidence="8">
    <location>
        <begin position="57"/>
        <end position="76"/>
    </location>
</feature>
<evidence type="ECO:0000256" key="7">
    <source>
        <dbReference type="RuleBase" id="RU003942"/>
    </source>
</evidence>
<evidence type="ECO:0000256" key="5">
    <source>
        <dbReference type="ARBA" id="ARBA00022989"/>
    </source>
</evidence>
<keyword evidence="3" id="KW-1003">Cell membrane</keyword>
<evidence type="ECO:0000313" key="9">
    <source>
        <dbReference type="EMBL" id="MBP2436220.1"/>
    </source>
</evidence>
<dbReference type="PANTHER" id="PTHR30561:SF0">
    <property type="entry name" value="GUANIDINIUM EXPORTER"/>
    <property type="match status" value="1"/>
</dbReference>
<evidence type="ECO:0000313" key="10">
    <source>
        <dbReference type="Proteomes" id="UP001519362"/>
    </source>
</evidence>
<feature type="transmembrane region" description="Helical" evidence="8">
    <location>
        <begin position="82"/>
        <end position="103"/>
    </location>
</feature>
<sequence>MAWFLLLASAVLEAVWATALGMSDGFRHPAPTIVFAVTLALSMAGLGIAARTIPISTAYAVWTGTGAALTVTYAMLTGGEPITVLRVLFLAGIIGAVIGLKLVGSAPAERRTHQPVG</sequence>
<dbReference type="PANTHER" id="PTHR30561">
    <property type="entry name" value="SMR FAMILY PROTON-DEPENDENT DRUG EFFLUX TRANSPORTER SUGE"/>
    <property type="match status" value="1"/>
</dbReference>
<dbReference type="SUPFAM" id="SSF103481">
    <property type="entry name" value="Multidrug resistance efflux transporter EmrE"/>
    <property type="match status" value="1"/>
</dbReference>
<evidence type="ECO:0000256" key="8">
    <source>
        <dbReference type="SAM" id="Phobius"/>
    </source>
</evidence>
<reference evidence="9 10" key="1">
    <citation type="submission" date="2021-03" db="EMBL/GenBank/DDBJ databases">
        <title>Sequencing the genomes of 1000 actinobacteria strains.</title>
        <authorList>
            <person name="Klenk H.-P."/>
        </authorList>
    </citation>
    <scope>NUCLEOTIDE SEQUENCE [LARGE SCALE GENOMIC DNA]</scope>
    <source>
        <strain evidence="9 10">DSM 24221</strain>
    </source>
</reference>
<evidence type="ECO:0000256" key="4">
    <source>
        <dbReference type="ARBA" id="ARBA00022692"/>
    </source>
</evidence>
<keyword evidence="6 8" id="KW-0472">Membrane</keyword>
<dbReference type="InterPro" id="IPR037185">
    <property type="entry name" value="EmrE-like"/>
</dbReference>
<keyword evidence="10" id="KW-1185">Reference proteome</keyword>
<evidence type="ECO:0000256" key="2">
    <source>
        <dbReference type="ARBA" id="ARBA00022448"/>
    </source>
</evidence>
<accession>A0ABS4ZG18</accession>
<gene>
    <name evidence="9" type="ORF">JOF34_000806</name>
</gene>
<dbReference type="EMBL" id="JAGIOL010000001">
    <property type="protein sequence ID" value="MBP2436220.1"/>
    <property type="molecule type" value="Genomic_DNA"/>
</dbReference>
<protein>
    <submittedName>
        <fullName evidence="9">Quaternary ammonium compound-resistance protein SugE</fullName>
    </submittedName>
</protein>
<name>A0ABS4ZG18_9MICO</name>
<proteinExistence type="inferred from homology"/>
<evidence type="ECO:0000256" key="3">
    <source>
        <dbReference type="ARBA" id="ARBA00022475"/>
    </source>
</evidence>
<dbReference type="RefSeq" id="WP_165136944.1">
    <property type="nucleotide sequence ID" value="NZ_CP049253.1"/>
</dbReference>